<comment type="caution">
    <text evidence="12">The sequence shown here is derived from an EMBL/GenBank/DDBJ whole genome shotgun (WGS) entry which is preliminary data.</text>
</comment>
<comment type="similarity">
    <text evidence="2">Belongs to the type IA topoisomerase family.</text>
</comment>
<evidence type="ECO:0000256" key="5">
    <source>
        <dbReference type="ARBA" id="ARBA00023125"/>
    </source>
</evidence>
<keyword evidence="5" id="KW-0238">DNA-binding</keyword>
<dbReference type="EC" id="5.6.2.1" evidence="3"/>
<evidence type="ECO:0000256" key="8">
    <source>
        <dbReference type="ARBA" id="ARBA00031985"/>
    </source>
</evidence>
<dbReference type="Gene3D" id="2.70.20.10">
    <property type="entry name" value="Topoisomerase I, domain 3"/>
    <property type="match status" value="1"/>
</dbReference>
<dbReference type="InterPro" id="IPR013497">
    <property type="entry name" value="Topo_IA_cen"/>
</dbReference>
<dbReference type="PRINTS" id="PR00417">
    <property type="entry name" value="PRTPISMRASEI"/>
</dbReference>
<dbReference type="Pfam" id="PF01131">
    <property type="entry name" value="Topoisom_bac"/>
    <property type="match status" value="1"/>
</dbReference>
<dbReference type="InterPro" id="IPR000380">
    <property type="entry name" value="Topo_IA"/>
</dbReference>
<dbReference type="GO" id="GO:0006281">
    <property type="term" value="P:DNA repair"/>
    <property type="evidence" value="ECO:0007669"/>
    <property type="project" value="TreeGrafter"/>
</dbReference>
<organism evidence="12 13">
    <name type="scientific">Bacillus thuringiensis serovar mexicanensis</name>
    <dbReference type="NCBI Taxonomy" id="180868"/>
    <lineage>
        <taxon>Bacteria</taxon>
        <taxon>Bacillati</taxon>
        <taxon>Bacillota</taxon>
        <taxon>Bacilli</taxon>
        <taxon>Bacillales</taxon>
        <taxon>Bacillaceae</taxon>
        <taxon>Bacillus</taxon>
        <taxon>Bacillus cereus group</taxon>
    </lineage>
</organism>
<evidence type="ECO:0000256" key="1">
    <source>
        <dbReference type="ARBA" id="ARBA00000213"/>
    </source>
</evidence>
<evidence type="ECO:0000256" key="3">
    <source>
        <dbReference type="ARBA" id="ARBA00012891"/>
    </source>
</evidence>
<evidence type="ECO:0000256" key="6">
    <source>
        <dbReference type="ARBA" id="ARBA00023235"/>
    </source>
</evidence>
<gene>
    <name evidence="12" type="ORF">BK699_09290</name>
</gene>
<dbReference type="InterPro" id="IPR013826">
    <property type="entry name" value="Topo_IA_cen_sub3"/>
</dbReference>
<dbReference type="InterPro" id="IPR003602">
    <property type="entry name" value="Topo_IA_DNA-bd_dom"/>
</dbReference>
<keyword evidence="6 12" id="KW-0413">Isomerase</keyword>
<dbReference type="PROSITE" id="PS00396">
    <property type="entry name" value="TOPO_IA_1"/>
    <property type="match status" value="1"/>
</dbReference>
<dbReference type="PROSITE" id="PS52039">
    <property type="entry name" value="TOPO_IA_2"/>
    <property type="match status" value="1"/>
</dbReference>
<dbReference type="PANTHER" id="PTHR11390">
    <property type="entry name" value="PROKARYOTIC DNA TOPOISOMERASE"/>
    <property type="match status" value="1"/>
</dbReference>
<dbReference type="RefSeq" id="WP_000165790.1">
    <property type="nucleotide sequence ID" value="NZ_NFCF01000063.1"/>
</dbReference>
<dbReference type="Gene3D" id="1.10.290.10">
    <property type="entry name" value="Topoisomerase I, domain 4"/>
    <property type="match status" value="1"/>
</dbReference>
<name>A0A242WA64_BACTU</name>
<dbReference type="PANTHER" id="PTHR11390:SF21">
    <property type="entry name" value="DNA TOPOISOMERASE 3-ALPHA"/>
    <property type="match status" value="1"/>
</dbReference>
<dbReference type="Proteomes" id="UP000195152">
    <property type="component" value="Unassembled WGS sequence"/>
</dbReference>
<dbReference type="SMART" id="SM00437">
    <property type="entry name" value="TOP1Ac"/>
    <property type="match status" value="1"/>
</dbReference>
<dbReference type="GO" id="GO:0003677">
    <property type="term" value="F:DNA binding"/>
    <property type="evidence" value="ECO:0007669"/>
    <property type="project" value="UniProtKB-KW"/>
</dbReference>
<evidence type="ECO:0000313" key="13">
    <source>
        <dbReference type="Proteomes" id="UP000195152"/>
    </source>
</evidence>
<evidence type="ECO:0000259" key="11">
    <source>
        <dbReference type="PROSITE" id="PS52039"/>
    </source>
</evidence>
<evidence type="ECO:0000313" key="12">
    <source>
        <dbReference type="EMBL" id="OTW50738.1"/>
    </source>
</evidence>
<dbReference type="InterPro" id="IPR023406">
    <property type="entry name" value="Topo_IA_AS"/>
</dbReference>
<dbReference type="SMART" id="SM00436">
    <property type="entry name" value="TOP1Bc"/>
    <property type="match status" value="1"/>
</dbReference>
<protein>
    <recommendedName>
        <fullName evidence="3">DNA topoisomerase</fullName>
        <ecNumber evidence="3">5.6.2.1</ecNumber>
    </recommendedName>
    <alternativeName>
        <fullName evidence="10">Omega-protein</fullName>
    </alternativeName>
    <alternativeName>
        <fullName evidence="9">Relaxing enzyme</fullName>
    </alternativeName>
    <alternativeName>
        <fullName evidence="7">Swivelase</fullName>
    </alternativeName>
    <alternativeName>
        <fullName evidence="8">Untwisting enzyme</fullName>
    </alternativeName>
</protein>
<dbReference type="GO" id="GO:0043597">
    <property type="term" value="C:cytoplasmic replication fork"/>
    <property type="evidence" value="ECO:0007669"/>
    <property type="project" value="TreeGrafter"/>
</dbReference>
<accession>A0A242WA64</accession>
<feature type="domain" description="Topo IA-type catalytic" evidence="11">
    <location>
        <begin position="31"/>
        <end position="487"/>
    </location>
</feature>
<evidence type="ECO:0000256" key="2">
    <source>
        <dbReference type="ARBA" id="ARBA00009446"/>
    </source>
</evidence>
<sequence length="694" mass="78378">MTKPVKRLWSSSLAAAAIKKAFLSLKDGEETKPLFYSAYSRSVADYYVGLSATRALSIQMKNSKGTEKMKNQGTWSVGRIQTPLIRIICDREQEILNFKSEPFWTIQAQFNIGGTTYTGKWKDLKNNIDQFNTKDAAALIVSKVKGKGAIAEKVTEDIVKIKPPQFYNLSDLQIRANKLYKMSSKAVLDAGQALYEASYISYVRTDSNYVTDAEINEFPEIIKGLSQIGMYREFTQKIIEPGKLKHLSRYQNNKKVSDHHAILPTGVIPDFSKLNENQKKIYDLIVRSVIAAHYEDAEVSQTTIITNVNQERFITNGKVSKIEGWRDVIHEEKSTSKEKDNNHESIPILDEGSRGITDKVSIKEGKTKPKKRYTQGDLISVMKNCGRNVEDKALAKSLNSTEGLGTEATRSSIIENIFAKGYIICKNNVVYPTPKARMLIEALGRESIIASPIMTARWEQALKAIAEGDYDYNHFIKQSKELAKKLCESIGERSKTWNFDAEIAQIEEMKKIGECPNCGSDIVEHEKFYGCRGYSEKQCSFSIQKVIAKKKISPAQVKKLLKDKKTDIIKGFKSSKSDKTFDTFLYYDSEKKCVDWGFNQVENDKKPPSKDTGFKCPLCKNNLVEHQKFIGCSGFKNGCEFKISKNICGVNLTSTHIEELVNNGETSMIDGFVFKDKIFRKALCVIDGKVMFKK</sequence>
<comment type="catalytic activity">
    <reaction evidence="1">
        <text>ATP-independent breakage of single-stranded DNA, followed by passage and rejoining.</text>
        <dbReference type="EC" id="5.6.2.1"/>
    </reaction>
</comment>
<dbReference type="InterPro" id="IPR013824">
    <property type="entry name" value="Topo_IA_cen_sub1"/>
</dbReference>
<evidence type="ECO:0000256" key="7">
    <source>
        <dbReference type="ARBA" id="ARBA00030003"/>
    </source>
</evidence>
<proteinExistence type="inferred from homology"/>
<evidence type="ECO:0000256" key="10">
    <source>
        <dbReference type="ARBA" id="ARBA00032877"/>
    </source>
</evidence>
<dbReference type="InterPro" id="IPR013825">
    <property type="entry name" value="Topo_IA_cen_sub2"/>
</dbReference>
<dbReference type="Pfam" id="PF13342">
    <property type="entry name" value="Toprim_Crpt"/>
    <property type="match status" value="2"/>
</dbReference>
<dbReference type="InterPro" id="IPR025589">
    <property type="entry name" value="Toprim_C_rpt"/>
</dbReference>
<dbReference type="CDD" id="cd00186">
    <property type="entry name" value="TOP1Ac"/>
    <property type="match status" value="1"/>
</dbReference>
<dbReference type="EMBL" id="NFCF01000063">
    <property type="protein sequence ID" value="OTW50738.1"/>
    <property type="molecule type" value="Genomic_DNA"/>
</dbReference>
<dbReference type="GO" id="GO:0006265">
    <property type="term" value="P:DNA topological change"/>
    <property type="evidence" value="ECO:0007669"/>
    <property type="project" value="InterPro"/>
</dbReference>
<dbReference type="SUPFAM" id="SSF56712">
    <property type="entry name" value="Prokaryotic type I DNA topoisomerase"/>
    <property type="match status" value="1"/>
</dbReference>
<dbReference type="GO" id="GO:0003917">
    <property type="term" value="F:DNA topoisomerase type I (single strand cut, ATP-independent) activity"/>
    <property type="evidence" value="ECO:0007669"/>
    <property type="project" value="UniProtKB-EC"/>
</dbReference>
<dbReference type="GO" id="GO:0006310">
    <property type="term" value="P:DNA recombination"/>
    <property type="evidence" value="ECO:0007669"/>
    <property type="project" value="TreeGrafter"/>
</dbReference>
<keyword evidence="4" id="KW-0799">Topoisomerase</keyword>
<dbReference type="InterPro" id="IPR023405">
    <property type="entry name" value="Topo_IA_core_domain"/>
</dbReference>
<dbReference type="InterPro" id="IPR003601">
    <property type="entry name" value="Topo_IA_2"/>
</dbReference>
<dbReference type="Gene3D" id="1.10.460.10">
    <property type="entry name" value="Topoisomerase I, domain 2"/>
    <property type="match status" value="1"/>
</dbReference>
<dbReference type="AlphaFoldDB" id="A0A242WA64"/>
<evidence type="ECO:0000256" key="4">
    <source>
        <dbReference type="ARBA" id="ARBA00023029"/>
    </source>
</evidence>
<evidence type="ECO:0000256" key="9">
    <source>
        <dbReference type="ARBA" id="ARBA00032235"/>
    </source>
</evidence>
<reference evidence="12 13" key="1">
    <citation type="submission" date="2016-10" db="EMBL/GenBank/DDBJ databases">
        <title>Comparative genomics of Bacillus thuringiensis reveals a path to pathogens against multiple invertebrate hosts.</title>
        <authorList>
            <person name="Zheng J."/>
            <person name="Gao Q."/>
            <person name="Liu H."/>
            <person name="Peng D."/>
            <person name="Ruan L."/>
            <person name="Sun M."/>
        </authorList>
    </citation>
    <scope>NUCLEOTIDE SEQUENCE [LARGE SCALE GENOMIC DNA]</scope>
    <source>
        <strain evidence="12">BGSC 4AC1</strain>
    </source>
</reference>